<dbReference type="EnsemblMetazoa" id="CapteT225365">
    <property type="protein sequence ID" value="CapteP225365"/>
    <property type="gene ID" value="CapteG225365"/>
</dbReference>
<keyword evidence="3" id="KW-1185">Reference proteome</keyword>
<sequence>MAFLTFLMTGMLADMLSHPVMMFSRLVAGLYVSRIVFASARQLNHLKVDEIISLLLHLSSKATSTPVRLLCEEIFEWRLKEHPEFATFCGNHQYDAFLNDHSQPAFYRRKLDAEAFKVKCNELKNISMSEDDRLDLLLITNDIDSFAYPLSFISGFPLDFHQLLAWMKFETSEDFEVYSMRLKALPPRLGQDIENMRYGMKTGKMYHSCSMIGNELANVSNHWNKLHDILFAAEKFDEHNSQFGNFKKRERLIIFKMEYLTKLRAGEGLCHVPNGKELYKICLRYHLSLDMDPQEVHDIGMAEVKRIRAEMDKVSHQLGNKDFSSLIGAMRNDPQFYFTDTESLMKEYRRICDQDIRPRLSKLFHKIPESKLVVEPTPVAMKGAPTAFYLAGTLDGSRPGKVSINCHQPEKFPKYEMMTLALHEGEPGHHFQGMYAIESTKLPSFRRYMEDMNYNLMPTTFNIHTAYAEGWGLYCEYLGHELGLYTDPYDLLGHLSFEMHRACRLVVDTGIHYLGWSQEQAVQLCLENSAMSEVAIRREIKRYCTWPGQACAYKIGQLKVMELRNKAENDLGIRFDVRDFHEVVLQCGMVPLSVLEKLVLDYIESKK</sequence>
<name>R7TVH9_CAPTE</name>
<dbReference type="OrthoDB" id="5959877at2759"/>
<evidence type="ECO:0000313" key="3">
    <source>
        <dbReference type="Proteomes" id="UP000014760"/>
    </source>
</evidence>
<dbReference type="AlphaFoldDB" id="R7TVH9"/>
<evidence type="ECO:0000313" key="2">
    <source>
        <dbReference type="EnsemblMetazoa" id="CapteP225365"/>
    </source>
</evidence>
<dbReference type="InterPro" id="IPR010281">
    <property type="entry name" value="DUF885"/>
</dbReference>
<dbReference type="EMBL" id="AMQN01010823">
    <property type="status" value="NOT_ANNOTATED_CDS"/>
    <property type="molecule type" value="Genomic_DNA"/>
</dbReference>
<gene>
    <name evidence="1" type="ORF">CAPTEDRAFT_225365</name>
</gene>
<dbReference type="PANTHER" id="PTHR33361:SF2">
    <property type="entry name" value="DUF885 DOMAIN-CONTAINING PROTEIN"/>
    <property type="match status" value="1"/>
</dbReference>
<evidence type="ECO:0000313" key="1">
    <source>
        <dbReference type="EMBL" id="ELT97592.1"/>
    </source>
</evidence>
<dbReference type="PANTHER" id="PTHR33361">
    <property type="entry name" value="GLR0591 PROTEIN"/>
    <property type="match status" value="1"/>
</dbReference>
<protein>
    <recommendedName>
        <fullName evidence="4">DUF885 domain-containing protein</fullName>
    </recommendedName>
</protein>
<reference evidence="2" key="3">
    <citation type="submission" date="2015-06" db="UniProtKB">
        <authorList>
            <consortium name="EnsemblMetazoa"/>
        </authorList>
    </citation>
    <scope>IDENTIFICATION</scope>
</reference>
<dbReference type="EMBL" id="KB308519">
    <property type="protein sequence ID" value="ELT97592.1"/>
    <property type="molecule type" value="Genomic_DNA"/>
</dbReference>
<organism evidence="1">
    <name type="scientific">Capitella teleta</name>
    <name type="common">Polychaete worm</name>
    <dbReference type="NCBI Taxonomy" id="283909"/>
    <lineage>
        <taxon>Eukaryota</taxon>
        <taxon>Metazoa</taxon>
        <taxon>Spiralia</taxon>
        <taxon>Lophotrochozoa</taxon>
        <taxon>Annelida</taxon>
        <taxon>Polychaeta</taxon>
        <taxon>Sedentaria</taxon>
        <taxon>Scolecida</taxon>
        <taxon>Capitellidae</taxon>
        <taxon>Capitella</taxon>
    </lineage>
</organism>
<dbReference type="Pfam" id="PF05960">
    <property type="entry name" value="DUF885"/>
    <property type="match status" value="1"/>
</dbReference>
<evidence type="ECO:0008006" key="4">
    <source>
        <dbReference type="Google" id="ProtNLM"/>
    </source>
</evidence>
<reference evidence="1 3" key="2">
    <citation type="journal article" date="2013" name="Nature">
        <title>Insights into bilaterian evolution from three spiralian genomes.</title>
        <authorList>
            <person name="Simakov O."/>
            <person name="Marletaz F."/>
            <person name="Cho S.J."/>
            <person name="Edsinger-Gonzales E."/>
            <person name="Havlak P."/>
            <person name="Hellsten U."/>
            <person name="Kuo D.H."/>
            <person name="Larsson T."/>
            <person name="Lv J."/>
            <person name="Arendt D."/>
            <person name="Savage R."/>
            <person name="Osoegawa K."/>
            <person name="de Jong P."/>
            <person name="Grimwood J."/>
            <person name="Chapman J.A."/>
            <person name="Shapiro H."/>
            <person name="Aerts A."/>
            <person name="Otillar R.P."/>
            <person name="Terry A.Y."/>
            <person name="Boore J.L."/>
            <person name="Grigoriev I.V."/>
            <person name="Lindberg D.R."/>
            <person name="Seaver E.C."/>
            <person name="Weisblat D.A."/>
            <person name="Putnam N.H."/>
            <person name="Rokhsar D.S."/>
        </authorList>
    </citation>
    <scope>NUCLEOTIDE SEQUENCE</scope>
    <source>
        <strain evidence="1 3">I ESC-2004</strain>
    </source>
</reference>
<dbReference type="OMA" id="GRMWWAV"/>
<dbReference type="EMBL" id="AMQN01010824">
    <property type="status" value="NOT_ANNOTATED_CDS"/>
    <property type="molecule type" value="Genomic_DNA"/>
</dbReference>
<reference evidence="3" key="1">
    <citation type="submission" date="2012-12" db="EMBL/GenBank/DDBJ databases">
        <authorList>
            <person name="Hellsten U."/>
            <person name="Grimwood J."/>
            <person name="Chapman J.A."/>
            <person name="Shapiro H."/>
            <person name="Aerts A."/>
            <person name="Otillar R.P."/>
            <person name="Terry A.Y."/>
            <person name="Boore J.L."/>
            <person name="Simakov O."/>
            <person name="Marletaz F."/>
            <person name="Cho S.-J."/>
            <person name="Edsinger-Gonzales E."/>
            <person name="Havlak P."/>
            <person name="Kuo D.-H."/>
            <person name="Larsson T."/>
            <person name="Lv J."/>
            <person name="Arendt D."/>
            <person name="Savage R."/>
            <person name="Osoegawa K."/>
            <person name="de Jong P."/>
            <person name="Lindberg D.R."/>
            <person name="Seaver E.C."/>
            <person name="Weisblat D.A."/>
            <person name="Putnam N.H."/>
            <person name="Grigoriev I.V."/>
            <person name="Rokhsar D.S."/>
        </authorList>
    </citation>
    <scope>NUCLEOTIDE SEQUENCE</scope>
    <source>
        <strain evidence="3">I ESC-2004</strain>
    </source>
</reference>
<accession>R7TVH9</accession>
<dbReference type="HOGENOM" id="CLU_018914_1_0_1"/>
<proteinExistence type="predicted"/>
<dbReference type="EMBL" id="AMQN01010822">
    <property type="status" value="NOT_ANNOTATED_CDS"/>
    <property type="molecule type" value="Genomic_DNA"/>
</dbReference>
<dbReference type="Proteomes" id="UP000014760">
    <property type="component" value="Unassembled WGS sequence"/>
</dbReference>